<proteinExistence type="predicted"/>
<feature type="compositionally biased region" description="Basic and acidic residues" evidence="8">
    <location>
        <begin position="507"/>
        <end position="561"/>
    </location>
</feature>
<feature type="region of interest" description="Disordered" evidence="8">
    <location>
        <begin position="834"/>
        <end position="878"/>
    </location>
</feature>
<feature type="domain" description="AWS" evidence="11">
    <location>
        <begin position="635"/>
        <end position="679"/>
    </location>
</feature>
<evidence type="ECO:0008006" key="14">
    <source>
        <dbReference type="Google" id="ProtNLM"/>
    </source>
</evidence>
<feature type="compositionally biased region" description="Gly residues" evidence="8">
    <location>
        <begin position="14"/>
        <end position="26"/>
    </location>
</feature>
<feature type="compositionally biased region" description="Basic and acidic residues" evidence="8">
    <location>
        <begin position="1439"/>
        <end position="1451"/>
    </location>
</feature>
<keyword evidence="3" id="KW-0158">Chromosome</keyword>
<feature type="region of interest" description="Disordered" evidence="8">
    <location>
        <begin position="1511"/>
        <end position="1604"/>
    </location>
</feature>
<evidence type="ECO:0000256" key="1">
    <source>
        <dbReference type="ARBA" id="ARBA00004123"/>
    </source>
</evidence>
<dbReference type="GO" id="GO:0005694">
    <property type="term" value="C:chromosome"/>
    <property type="evidence" value="ECO:0007669"/>
    <property type="project" value="UniProtKB-SubCell"/>
</dbReference>
<dbReference type="Gene3D" id="2.170.270.10">
    <property type="entry name" value="SET domain"/>
    <property type="match status" value="1"/>
</dbReference>
<feature type="compositionally biased region" description="Basic residues" evidence="8">
    <location>
        <begin position="399"/>
        <end position="428"/>
    </location>
</feature>
<evidence type="ECO:0000259" key="11">
    <source>
        <dbReference type="PROSITE" id="PS51215"/>
    </source>
</evidence>
<organism evidence="12 13">
    <name type="scientific">Pristionchus mayeri</name>
    <dbReference type="NCBI Taxonomy" id="1317129"/>
    <lineage>
        <taxon>Eukaryota</taxon>
        <taxon>Metazoa</taxon>
        <taxon>Ecdysozoa</taxon>
        <taxon>Nematoda</taxon>
        <taxon>Chromadorea</taxon>
        <taxon>Rhabditida</taxon>
        <taxon>Rhabditina</taxon>
        <taxon>Diplogasteromorpha</taxon>
        <taxon>Diplogasteroidea</taxon>
        <taxon>Neodiplogasteridae</taxon>
        <taxon>Pristionchus</taxon>
    </lineage>
</organism>
<evidence type="ECO:0000259" key="9">
    <source>
        <dbReference type="PROSITE" id="PS50280"/>
    </source>
</evidence>
<dbReference type="EMBL" id="BTRK01000005">
    <property type="protein sequence ID" value="GMR52480.1"/>
    <property type="molecule type" value="Genomic_DNA"/>
</dbReference>
<dbReference type="GO" id="GO:0016279">
    <property type="term" value="F:protein-lysine N-methyltransferase activity"/>
    <property type="evidence" value="ECO:0007669"/>
    <property type="project" value="UniProtKB-ARBA"/>
</dbReference>
<feature type="region of interest" description="Disordered" evidence="8">
    <location>
        <begin position="1119"/>
        <end position="1317"/>
    </location>
</feature>
<feature type="compositionally biased region" description="Low complexity" evidence="8">
    <location>
        <begin position="447"/>
        <end position="456"/>
    </location>
</feature>
<feature type="compositionally biased region" description="Pro residues" evidence="8">
    <location>
        <begin position="329"/>
        <end position="340"/>
    </location>
</feature>
<feature type="region of interest" description="Disordered" evidence="8">
    <location>
        <begin position="1431"/>
        <end position="1466"/>
    </location>
</feature>
<keyword evidence="4" id="KW-0489">Methyltransferase</keyword>
<feature type="compositionally biased region" description="Basic and acidic residues" evidence="8">
    <location>
        <begin position="367"/>
        <end position="395"/>
    </location>
</feature>
<feature type="region of interest" description="Disordered" evidence="8">
    <location>
        <begin position="263"/>
        <end position="561"/>
    </location>
</feature>
<dbReference type="SMART" id="SM00317">
    <property type="entry name" value="SET"/>
    <property type="match status" value="1"/>
</dbReference>
<feature type="domain" description="Post-SET" evidence="10">
    <location>
        <begin position="812"/>
        <end position="828"/>
    </location>
</feature>
<evidence type="ECO:0000256" key="4">
    <source>
        <dbReference type="ARBA" id="ARBA00022603"/>
    </source>
</evidence>
<evidence type="ECO:0000313" key="12">
    <source>
        <dbReference type="EMBL" id="GMR52480.1"/>
    </source>
</evidence>
<dbReference type="Proteomes" id="UP001328107">
    <property type="component" value="Unassembled WGS sequence"/>
</dbReference>
<keyword evidence="5" id="KW-0808">Transferase</keyword>
<dbReference type="SUPFAM" id="SSF82199">
    <property type="entry name" value="SET domain"/>
    <property type="match status" value="1"/>
</dbReference>
<feature type="region of interest" description="Disordered" evidence="8">
    <location>
        <begin position="164"/>
        <end position="194"/>
    </location>
</feature>
<feature type="compositionally biased region" description="Basic residues" evidence="8">
    <location>
        <begin position="474"/>
        <end position="506"/>
    </location>
</feature>
<feature type="compositionally biased region" description="Basic and acidic residues" evidence="8">
    <location>
        <begin position="164"/>
        <end position="193"/>
    </location>
</feature>
<feature type="compositionally biased region" description="Pro residues" evidence="8">
    <location>
        <begin position="27"/>
        <end position="42"/>
    </location>
</feature>
<reference evidence="13" key="1">
    <citation type="submission" date="2022-10" db="EMBL/GenBank/DDBJ databases">
        <title>Genome assembly of Pristionchus species.</title>
        <authorList>
            <person name="Yoshida K."/>
            <person name="Sommer R.J."/>
        </authorList>
    </citation>
    <scope>NUCLEOTIDE SEQUENCE [LARGE SCALE GENOMIC DNA]</scope>
    <source>
        <strain evidence="13">RS5460</strain>
    </source>
</reference>
<dbReference type="Gene3D" id="2.20.70.10">
    <property type="match status" value="1"/>
</dbReference>
<feature type="compositionally biased region" description="Basic and acidic residues" evidence="8">
    <location>
        <begin position="1592"/>
        <end position="1604"/>
    </location>
</feature>
<evidence type="ECO:0000256" key="8">
    <source>
        <dbReference type="SAM" id="MobiDB-lite"/>
    </source>
</evidence>
<dbReference type="CDD" id="cd00201">
    <property type="entry name" value="WW"/>
    <property type="match status" value="1"/>
</dbReference>
<feature type="region of interest" description="Disordered" evidence="8">
    <location>
        <begin position="1"/>
        <end position="138"/>
    </location>
</feature>
<evidence type="ECO:0000256" key="7">
    <source>
        <dbReference type="ARBA" id="ARBA00023242"/>
    </source>
</evidence>
<feature type="compositionally biased region" description="Low complexity" evidence="8">
    <location>
        <begin position="1541"/>
        <end position="1550"/>
    </location>
</feature>
<feature type="compositionally biased region" description="Basic and acidic residues" evidence="8">
    <location>
        <begin position="834"/>
        <end position="847"/>
    </location>
</feature>
<dbReference type="Pfam" id="PF00856">
    <property type="entry name" value="SET"/>
    <property type="match status" value="1"/>
</dbReference>
<dbReference type="PROSITE" id="PS51215">
    <property type="entry name" value="AWS"/>
    <property type="match status" value="1"/>
</dbReference>
<feature type="domain" description="SET" evidence="9">
    <location>
        <begin position="681"/>
        <end position="805"/>
    </location>
</feature>
<protein>
    <recommendedName>
        <fullName evidence="14">SET domain-containing protein</fullName>
    </recommendedName>
</protein>
<dbReference type="InterPro" id="IPR006560">
    <property type="entry name" value="AWS_dom"/>
</dbReference>
<feature type="compositionally biased region" description="Basic and acidic residues" evidence="8">
    <location>
        <begin position="1128"/>
        <end position="1201"/>
    </location>
</feature>
<feature type="compositionally biased region" description="Gly residues" evidence="8">
    <location>
        <begin position="1295"/>
        <end position="1309"/>
    </location>
</feature>
<feature type="compositionally biased region" description="Basic and acidic residues" evidence="8">
    <location>
        <begin position="1224"/>
        <end position="1240"/>
    </location>
</feature>
<dbReference type="InterPro" id="IPR046341">
    <property type="entry name" value="SET_dom_sf"/>
</dbReference>
<evidence type="ECO:0000256" key="3">
    <source>
        <dbReference type="ARBA" id="ARBA00022454"/>
    </source>
</evidence>
<dbReference type="SMART" id="SM00570">
    <property type="entry name" value="AWS"/>
    <property type="match status" value="1"/>
</dbReference>
<feature type="compositionally biased region" description="Basic and acidic residues" evidence="8">
    <location>
        <begin position="350"/>
        <end position="359"/>
    </location>
</feature>
<feature type="compositionally biased region" description="Basic and acidic residues" evidence="8">
    <location>
        <begin position="1078"/>
        <end position="1096"/>
    </location>
</feature>
<dbReference type="GO" id="GO:0032259">
    <property type="term" value="P:methylation"/>
    <property type="evidence" value="ECO:0007669"/>
    <property type="project" value="UniProtKB-KW"/>
</dbReference>
<feature type="compositionally biased region" description="Pro residues" evidence="8">
    <location>
        <begin position="64"/>
        <end position="99"/>
    </location>
</feature>
<keyword evidence="6" id="KW-0949">S-adenosyl-L-methionine</keyword>
<evidence type="ECO:0000313" key="13">
    <source>
        <dbReference type="Proteomes" id="UP001328107"/>
    </source>
</evidence>
<feature type="compositionally biased region" description="Acidic residues" evidence="8">
    <location>
        <begin position="851"/>
        <end position="870"/>
    </location>
</feature>
<feature type="compositionally biased region" description="Basic and acidic residues" evidence="8">
    <location>
        <begin position="274"/>
        <end position="296"/>
    </location>
</feature>
<keyword evidence="13" id="KW-1185">Reference proteome</keyword>
<dbReference type="InterPro" id="IPR050777">
    <property type="entry name" value="SET2_Histone-Lys_MeTrsfase"/>
</dbReference>
<feature type="compositionally biased region" description="Basic residues" evidence="8">
    <location>
        <begin position="1269"/>
        <end position="1281"/>
    </location>
</feature>
<feature type="region of interest" description="Disordered" evidence="8">
    <location>
        <begin position="1078"/>
        <end position="1105"/>
    </location>
</feature>
<evidence type="ECO:0000259" key="10">
    <source>
        <dbReference type="PROSITE" id="PS50868"/>
    </source>
</evidence>
<dbReference type="GO" id="GO:0005634">
    <property type="term" value="C:nucleus"/>
    <property type="evidence" value="ECO:0007669"/>
    <property type="project" value="UniProtKB-SubCell"/>
</dbReference>
<accession>A0AAN5CY91</accession>
<dbReference type="GO" id="GO:0140938">
    <property type="term" value="F:histone H3 methyltransferase activity"/>
    <property type="evidence" value="ECO:0007669"/>
    <property type="project" value="UniProtKB-ARBA"/>
</dbReference>
<dbReference type="InterPro" id="IPR003616">
    <property type="entry name" value="Post-SET_dom"/>
</dbReference>
<dbReference type="PANTHER" id="PTHR22884">
    <property type="entry name" value="SET DOMAIN PROTEINS"/>
    <property type="match status" value="1"/>
</dbReference>
<sequence>PQWGYGRGGRGRGYRGGGWRGRGDYGGPPPGHHPGMMGPPPGWDNGYDPMGGPPPHMMGHMRGPPHPHLGPPPHHYGPPPGMPPFPPHPHHAPPLPPGAHPQAMMGGVEGVPPPPGMVPPPPGVPPLPPGPPPPPVPSVNEMENLKTEEEMAAVKEQIARQIEEAREKAAEGKAKEEEAREEKEEEKSVEDKAKRKKQMSAMLRSVMHNKSAANQAAAAAGINKAAETAAAVAAAAPPTLSISTPQPVPPPAHFGGASLTAAMPTTIKVSPPARKPETKDVFGREDEGGLFGERKATLSLPTAADRAEMQLYNDVLNAPHPSQDTASPRKPPAPVPPPISTPAIVVSKPASDRKEDHSRERRSRSRSPADRGRRDSRSPRRDRSDSRSPRRDRSPRGSRSPRRTPRSSPRRRRSRSRSHGRHRSRSGSRSKERSGRTRNDSGHYRRGSSPSRAAVAARRRGYDLSPVRNSGGRSSHRSSRRAGSKSPRRERSKSRERKRSPYRTRRAREEEREREDRDRRRSGGDRDERRRKDSRKDSTRAKENGEESGDEGKENSSPGHDEAAIDRAIESDGDTVEKVKTPPAPMDTVSIKEDQAVIVPTVPAAAPAAPGLQRPEPYEEISESIFYAQIKDRNDYGGECDCTDGECGVSCLLRYLTVECGRKCPSGEGCTNKRMQKTKGARVEVYHTGSAKGFGVRALEPIKKGGFIIEYIGEVVTAKAGEKRKKLYARESPTRRHHYLMTVTDWQNRPFMIDATKYGNSSRFLNHSCDPNAICDKWSVARRFRMAFFAKKNIAAGEEITFDYRFQNYGRTLIECQCGASTCRGYLSSKEAAREEEERQKSGREPSQETSSDEEEEEDDDDEEEEVEMREEDRKKLRKQQSILEEAERLLKKGVLAKKLHFELLSAVMTRLTPAHQSVRTRLVRLLTASGEKNMEAYRVFLLRNGRTILEKYLTLGVDEETTVAQYRELIPLMEALLELLEAIKRYTDTTRETSVMANLVPILRSISAQSEVPDGLVVFEVMHDIVSGLDDEPMTEEEEEEGDWTKRWEQCTARAAELAETWKIAYGVISTFKIPKKQREEKESEMKRANEDKTATKQPLPTAVSMIRPSAFSRAIKNEAAGWQPSGEKKERRERDNYSKDRFDRGFKKWGEEDRSGHKRKRDDDSFNNDRREYGSGYRREEERRWEEREERYEKRREAHSATNSTESQDEEDAMQISPNLDDVEREKEKAVGEPEAKRNCVPSFSPLSDVARDSRSDHNLSPNSLQHYHHQQQLQHHRNQQLQHQQQQWGPSGTPGWGGWQAAGGPGPHHWPQPAIPAYAGYPNGFPTTPSQGISYFNLAPAPGSSLTAELAFWQGGAKYCQHKADEIQHRLDQARELEQQQHGMQHLQHAGVAAETPLLAAAAAATPSAPKEEKPARLPLNDRLAELTGVPVMKGGGERKREETEEKTKKHSPPLPPPYRPSDNEIAAAKSVLTKDGRIILISSIAKFCKVRTDTGAIYYYNKITRSPTWDLPEGEEANSEDELEVGPSSGRQSAAAGCTSSLSTDSTGGGGGANASSRPNTAAAKTPGRGRPQTPPEEPADPISSSEMDEKEKLRRKSEFKTRSGELLKRYVKASMFNGVEEFKKTLRKIIHCCIDKEQKMNGHFDFSFSEDVKHRMVEYTKKYVQRHKLKPLSYPEGIAD</sequence>
<name>A0AAN5CY91_9BILA</name>
<evidence type="ECO:0000256" key="6">
    <source>
        <dbReference type="ARBA" id="ARBA00022691"/>
    </source>
</evidence>
<evidence type="ECO:0000256" key="5">
    <source>
        <dbReference type="ARBA" id="ARBA00022679"/>
    </source>
</evidence>
<comment type="caution">
    <text evidence="12">The sequence shown here is derived from an EMBL/GenBank/DDBJ whole genome shotgun (WGS) entry which is preliminary data.</text>
</comment>
<feature type="non-terminal residue" evidence="12">
    <location>
        <position position="1"/>
    </location>
</feature>
<evidence type="ECO:0000256" key="2">
    <source>
        <dbReference type="ARBA" id="ARBA00004286"/>
    </source>
</evidence>
<comment type="subcellular location">
    <subcellularLocation>
        <location evidence="2">Chromosome</location>
    </subcellularLocation>
    <subcellularLocation>
        <location evidence="1">Nucleus</location>
    </subcellularLocation>
</comment>
<feature type="compositionally biased region" description="Pro residues" evidence="8">
    <location>
        <begin position="111"/>
        <end position="137"/>
    </location>
</feature>
<feature type="compositionally biased region" description="Acidic residues" evidence="8">
    <location>
        <begin position="1516"/>
        <end position="1528"/>
    </location>
</feature>
<dbReference type="InterPro" id="IPR001214">
    <property type="entry name" value="SET_dom"/>
</dbReference>
<dbReference type="InterPro" id="IPR001202">
    <property type="entry name" value="WW_dom"/>
</dbReference>
<feature type="compositionally biased region" description="Basic and acidic residues" evidence="8">
    <location>
        <begin position="429"/>
        <end position="443"/>
    </location>
</feature>
<gene>
    <name evidence="12" type="ORF">PMAYCL1PPCAC_22675</name>
</gene>
<dbReference type="PROSITE" id="PS50868">
    <property type="entry name" value="POST_SET"/>
    <property type="match status" value="1"/>
</dbReference>
<keyword evidence="7" id="KW-0539">Nucleus</keyword>
<dbReference type="PROSITE" id="PS50280">
    <property type="entry name" value="SET"/>
    <property type="match status" value="1"/>
</dbReference>
<feature type="compositionally biased region" description="Low complexity" evidence="8">
    <location>
        <begin position="1282"/>
        <end position="1294"/>
    </location>
</feature>